<evidence type="ECO:0000256" key="7">
    <source>
        <dbReference type="ARBA" id="ARBA00043870"/>
    </source>
</evidence>
<dbReference type="InterPro" id="IPR016059">
    <property type="entry name" value="DNA_ligase_ATP-dep_CS"/>
</dbReference>
<dbReference type="GO" id="GO:0003910">
    <property type="term" value="F:DNA ligase (ATP) activity"/>
    <property type="evidence" value="ECO:0007669"/>
    <property type="project" value="UniProtKB-EC"/>
</dbReference>
<dbReference type="PANTHER" id="PTHR45997">
    <property type="entry name" value="DNA LIGASE 4"/>
    <property type="match status" value="1"/>
</dbReference>
<evidence type="ECO:0000256" key="1">
    <source>
        <dbReference type="ARBA" id="ARBA00022598"/>
    </source>
</evidence>
<feature type="domain" description="BRCT" evidence="11">
    <location>
        <begin position="426"/>
        <end position="515"/>
    </location>
</feature>
<dbReference type="FunFam" id="3.30.470.30:FF:000013">
    <property type="entry name" value="DNA ligase"/>
    <property type="match status" value="1"/>
</dbReference>
<evidence type="ECO:0000259" key="11">
    <source>
        <dbReference type="PROSITE" id="PS50172"/>
    </source>
</evidence>
<dbReference type="PROSITE" id="PS00697">
    <property type="entry name" value="DNA_LIGASE_A1"/>
    <property type="match status" value="1"/>
</dbReference>
<comment type="similarity">
    <text evidence="9">Belongs to the ATP-dependent DNA ligase family.</text>
</comment>
<dbReference type="eggNOG" id="KOG0966">
    <property type="taxonomic scope" value="Eukaryota"/>
</dbReference>
<organism evidence="12 13">
    <name type="scientific">Eutypa lata (strain UCR-EL1)</name>
    <name type="common">Grapevine dieback disease fungus</name>
    <name type="synonym">Eutypa armeniacae</name>
    <dbReference type="NCBI Taxonomy" id="1287681"/>
    <lineage>
        <taxon>Eukaryota</taxon>
        <taxon>Fungi</taxon>
        <taxon>Dikarya</taxon>
        <taxon>Ascomycota</taxon>
        <taxon>Pezizomycotina</taxon>
        <taxon>Sordariomycetes</taxon>
        <taxon>Xylariomycetidae</taxon>
        <taxon>Xylariales</taxon>
        <taxon>Diatrypaceae</taxon>
        <taxon>Eutypa</taxon>
    </lineage>
</organism>
<dbReference type="InterPro" id="IPR012340">
    <property type="entry name" value="NA-bd_OB-fold"/>
</dbReference>
<dbReference type="HOGENOM" id="CLU_004844_1_1_1"/>
<evidence type="ECO:0000256" key="5">
    <source>
        <dbReference type="ARBA" id="ARBA00023172"/>
    </source>
</evidence>
<keyword evidence="2" id="KW-0479">Metal-binding</keyword>
<gene>
    <name evidence="12" type="ORF">UCREL1_10106</name>
</gene>
<dbReference type="PROSITE" id="PS00333">
    <property type="entry name" value="DNA_LIGASE_A2"/>
    <property type="match status" value="1"/>
</dbReference>
<dbReference type="GO" id="GO:0006303">
    <property type="term" value="P:double-strand break repair via nonhomologous end joining"/>
    <property type="evidence" value="ECO:0007669"/>
    <property type="project" value="TreeGrafter"/>
</dbReference>
<dbReference type="InterPro" id="IPR001357">
    <property type="entry name" value="BRCT_dom"/>
</dbReference>
<dbReference type="PROSITE" id="PS50172">
    <property type="entry name" value="BRCT"/>
    <property type="match status" value="2"/>
</dbReference>
<evidence type="ECO:0000313" key="13">
    <source>
        <dbReference type="Proteomes" id="UP000012174"/>
    </source>
</evidence>
<dbReference type="SUPFAM" id="SSF52113">
    <property type="entry name" value="BRCT domain"/>
    <property type="match status" value="2"/>
</dbReference>
<dbReference type="PROSITE" id="PS50160">
    <property type="entry name" value="DNA_LIGASE_A3"/>
    <property type="match status" value="1"/>
</dbReference>
<dbReference type="SMART" id="SM00292">
    <property type="entry name" value="BRCT"/>
    <property type="match status" value="2"/>
</dbReference>
<keyword evidence="8" id="KW-0067">ATP-binding</keyword>
<evidence type="ECO:0000256" key="3">
    <source>
        <dbReference type="ARBA" id="ARBA00022763"/>
    </source>
</evidence>
<evidence type="ECO:0000256" key="2">
    <source>
        <dbReference type="ARBA" id="ARBA00022723"/>
    </source>
</evidence>
<keyword evidence="5 8" id="KW-0233">DNA recombination</keyword>
<protein>
    <recommendedName>
        <fullName evidence="8">DNA ligase</fullName>
        <ecNumber evidence="8">6.5.1.1</ecNumber>
    </recommendedName>
</protein>
<dbReference type="STRING" id="1287681.M7SFL6"/>
<dbReference type="CDD" id="cd07968">
    <property type="entry name" value="OBF_DNA_ligase_IV"/>
    <property type="match status" value="1"/>
</dbReference>
<comment type="function">
    <text evidence="7">DNA ligase involved in DNA non-homologous end joining (NHEJ); required for double-strand break (DSB) repair.</text>
</comment>
<dbReference type="GO" id="GO:0006310">
    <property type="term" value="P:DNA recombination"/>
    <property type="evidence" value="ECO:0007669"/>
    <property type="project" value="UniProtKB-KW"/>
</dbReference>
<evidence type="ECO:0000256" key="8">
    <source>
        <dbReference type="RuleBase" id="RU000617"/>
    </source>
</evidence>
<dbReference type="GO" id="GO:0005524">
    <property type="term" value="F:ATP binding"/>
    <property type="evidence" value="ECO:0007669"/>
    <property type="project" value="UniProtKB-KW"/>
</dbReference>
<dbReference type="GO" id="GO:0003677">
    <property type="term" value="F:DNA binding"/>
    <property type="evidence" value="ECO:0007669"/>
    <property type="project" value="InterPro"/>
</dbReference>
<dbReference type="NCBIfam" id="TIGR00574">
    <property type="entry name" value="dnl1"/>
    <property type="match status" value="1"/>
</dbReference>
<dbReference type="SUPFAM" id="SSF56091">
    <property type="entry name" value="DNA ligase/mRNA capping enzyme, catalytic domain"/>
    <property type="match status" value="1"/>
</dbReference>
<dbReference type="Gene3D" id="3.30.470.30">
    <property type="entry name" value="DNA ligase/mRNA capping enzyme"/>
    <property type="match status" value="1"/>
</dbReference>
<evidence type="ECO:0000256" key="6">
    <source>
        <dbReference type="ARBA" id="ARBA00023204"/>
    </source>
</evidence>
<dbReference type="CDD" id="cd17722">
    <property type="entry name" value="BRCT_DNA_ligase_IV_rpt1"/>
    <property type="match status" value="1"/>
</dbReference>
<dbReference type="InterPro" id="IPR029710">
    <property type="entry name" value="LIG4"/>
</dbReference>
<dbReference type="Proteomes" id="UP000012174">
    <property type="component" value="Unassembled WGS sequence"/>
</dbReference>
<name>M7SFL6_EUTLA</name>
<dbReference type="OrthoDB" id="151490at2759"/>
<dbReference type="Gene3D" id="3.40.50.10190">
    <property type="entry name" value="BRCT domain"/>
    <property type="match status" value="2"/>
</dbReference>
<feature type="domain" description="BRCT" evidence="11">
    <location>
        <begin position="627"/>
        <end position="706"/>
    </location>
</feature>
<dbReference type="SUPFAM" id="SSF50249">
    <property type="entry name" value="Nucleic acid-binding proteins"/>
    <property type="match status" value="1"/>
</dbReference>
<evidence type="ECO:0000256" key="4">
    <source>
        <dbReference type="ARBA" id="ARBA00022842"/>
    </source>
</evidence>
<dbReference type="InterPro" id="IPR012309">
    <property type="entry name" value="DNA_ligase_ATP-dep_C"/>
</dbReference>
<dbReference type="GO" id="GO:0032807">
    <property type="term" value="C:DNA ligase IV complex"/>
    <property type="evidence" value="ECO:0007669"/>
    <property type="project" value="TreeGrafter"/>
</dbReference>
<dbReference type="Pfam" id="PF04679">
    <property type="entry name" value="DNA_ligase_A_C"/>
    <property type="match status" value="1"/>
</dbReference>
<keyword evidence="6 8" id="KW-0234">DNA repair</keyword>
<comment type="catalytic activity">
    <reaction evidence="8">
        <text>ATP + (deoxyribonucleotide)n-3'-hydroxyl + 5'-phospho-(deoxyribonucleotide)m = (deoxyribonucleotide)n+m + AMP + diphosphate.</text>
        <dbReference type="EC" id="6.5.1.1"/>
    </reaction>
</comment>
<dbReference type="GO" id="GO:0006297">
    <property type="term" value="P:nucleotide-excision repair, DNA gap filling"/>
    <property type="evidence" value="ECO:0007669"/>
    <property type="project" value="TreeGrafter"/>
</dbReference>
<keyword evidence="4" id="KW-0460">Magnesium</keyword>
<dbReference type="AlphaFoldDB" id="M7SFL6"/>
<dbReference type="EC" id="6.5.1.1" evidence="8"/>
<dbReference type="GO" id="GO:0071897">
    <property type="term" value="P:DNA biosynthetic process"/>
    <property type="evidence" value="ECO:0007669"/>
    <property type="project" value="InterPro"/>
</dbReference>
<dbReference type="InterPro" id="IPR044125">
    <property type="entry name" value="Adenylation_DNA_ligase_IV"/>
</dbReference>
<dbReference type="Gene3D" id="2.40.50.140">
    <property type="entry name" value="Nucleic acid-binding proteins"/>
    <property type="match status" value="1"/>
</dbReference>
<dbReference type="KEGG" id="ela:UCREL1_10106"/>
<dbReference type="GO" id="GO:0046872">
    <property type="term" value="F:metal ion binding"/>
    <property type="evidence" value="ECO:0007669"/>
    <property type="project" value="UniProtKB-KW"/>
</dbReference>
<keyword evidence="13" id="KW-1185">Reference proteome</keyword>
<evidence type="ECO:0000313" key="12">
    <source>
        <dbReference type="EMBL" id="EMR62967.1"/>
    </source>
</evidence>
<reference evidence="13" key="1">
    <citation type="journal article" date="2013" name="Genome Announc.">
        <title>Draft genome sequence of the grapevine dieback fungus Eutypa lata UCR-EL1.</title>
        <authorList>
            <person name="Blanco-Ulate B."/>
            <person name="Rolshausen P.E."/>
            <person name="Cantu D."/>
        </authorList>
    </citation>
    <scope>NUCLEOTIDE SEQUENCE [LARGE SCALE GENOMIC DNA]</scope>
    <source>
        <strain evidence="13">UCR-EL1</strain>
    </source>
</reference>
<sequence length="707" mass="79855">MVDRLNKSSQSNDKEYWIEEKLDGERMQLHMMEDDNLPGGKRFCFYSRKAKDYTYLYGESFYDESALTRFIKNAFDPGVRNIILDGEMVTWDAESDKIMKFGTLKTAALSERHNPTDDGHRPVFRAFDILFLNDQPLTQYTLRDRRNALEKAVLGEPRRLEVHGYTKATTPDVIEPLLRKVVAEAGEGLVLKNPLSAYQLNARNDDWVKVKPEYMDDWGENFDCVIIGGYFGSGHRGGRLSSFLCGLRATENDIMAGADPEKCYSFCKVGGGFSTEDFANIRHYTDGKWTPWDSSRPPTKYIELGGTGRDRQAEKPDVWIRPSKSVVISVKAASIGASNNFAKNITLRFPRFRSLRSDKRWDQAMDYDEFLAIGRRNETKMKEKQMEIEKKKKGRTAKRAKKEVVIVGQDTSNAVAEFAPRPTATSSTKIFEGLEFCVLTECTAPVKKTKAQLEGMIKANGGKISQRANPNSEQLLLADKKVIKVASLIKAGERDGTDVDIIRPRWVLDCLAQQQQQQQQQDAEFLLPFESAHLFHASDAMGALARENTDMYGDSYARDMSLAELKEILDNMPKKEKGLEPVFDKDAFLDQLGDQGHELGPLKGHIFRKKTVHLAVAGGVPVFMALKLSNWIKFGGGWVSEELEDRSVTHVVILSADIDGASEREKAAEVRSAVSARSPLPRIVTRQWVEECWKNSTLLNEERFEPL</sequence>
<dbReference type="InterPro" id="IPR012310">
    <property type="entry name" value="DNA_ligase_ATP-dep_cent"/>
</dbReference>
<dbReference type="InterPro" id="IPR036420">
    <property type="entry name" value="BRCT_dom_sf"/>
</dbReference>
<dbReference type="InterPro" id="IPR000977">
    <property type="entry name" value="DNA_ligase_ATP-dep"/>
</dbReference>
<dbReference type="OMA" id="IFNCELM"/>
<accession>M7SFL6</accession>
<evidence type="ECO:0000256" key="9">
    <source>
        <dbReference type="RuleBase" id="RU004196"/>
    </source>
</evidence>
<keyword evidence="8" id="KW-0547">Nucleotide-binding</keyword>
<dbReference type="EMBL" id="KB707329">
    <property type="protein sequence ID" value="EMR62967.1"/>
    <property type="molecule type" value="Genomic_DNA"/>
</dbReference>
<feature type="domain" description="ATP-dependent DNA ligase family profile" evidence="10">
    <location>
        <begin position="124"/>
        <end position="249"/>
    </location>
</feature>
<dbReference type="CDD" id="cd07903">
    <property type="entry name" value="Adenylation_DNA_ligase_IV"/>
    <property type="match status" value="1"/>
</dbReference>
<evidence type="ECO:0000259" key="10">
    <source>
        <dbReference type="PROSITE" id="PS50160"/>
    </source>
</evidence>
<proteinExistence type="inferred from homology"/>
<dbReference type="Pfam" id="PF16589">
    <property type="entry name" value="BRCT_2"/>
    <property type="match status" value="1"/>
</dbReference>
<dbReference type="Pfam" id="PF01068">
    <property type="entry name" value="DNA_ligase_A_M"/>
    <property type="match status" value="1"/>
</dbReference>
<dbReference type="PANTHER" id="PTHR45997:SF1">
    <property type="entry name" value="DNA LIGASE 4"/>
    <property type="match status" value="1"/>
</dbReference>
<keyword evidence="1 8" id="KW-0436">Ligase</keyword>
<keyword evidence="3 8" id="KW-0227">DNA damage</keyword>